<keyword evidence="3" id="KW-1133">Transmembrane helix</keyword>
<feature type="region of interest" description="Disordered" evidence="2">
    <location>
        <begin position="166"/>
        <end position="245"/>
    </location>
</feature>
<protein>
    <submittedName>
        <fullName evidence="5">Predicted GTPase activator protein</fullName>
    </submittedName>
</protein>
<reference evidence="5" key="1">
    <citation type="submission" date="2014-08" db="EMBL/GenBank/DDBJ databases">
        <authorList>
            <person name="Sharma Rahul"/>
            <person name="Thines Marco"/>
        </authorList>
    </citation>
    <scope>NUCLEOTIDE SEQUENCE</scope>
</reference>
<feature type="transmembrane region" description="Helical" evidence="3">
    <location>
        <begin position="702"/>
        <end position="728"/>
    </location>
</feature>
<feature type="domain" description="Rab-GAP TBC" evidence="4">
    <location>
        <begin position="31"/>
        <end position="453"/>
    </location>
</feature>
<dbReference type="PANTHER" id="PTHR20913:SF7">
    <property type="entry name" value="RE60063P"/>
    <property type="match status" value="1"/>
</dbReference>
<keyword evidence="3" id="KW-0812">Transmembrane</keyword>
<feature type="region of interest" description="Disordered" evidence="2">
    <location>
        <begin position="573"/>
        <end position="608"/>
    </location>
</feature>
<dbReference type="Gene3D" id="1.10.472.80">
    <property type="entry name" value="Ypt/Rab-GAP domain of gyp1p, domain 3"/>
    <property type="match status" value="1"/>
</dbReference>
<feature type="compositionally biased region" description="Low complexity" evidence="2">
    <location>
        <begin position="211"/>
        <end position="225"/>
    </location>
</feature>
<evidence type="ECO:0000256" key="2">
    <source>
        <dbReference type="SAM" id="MobiDB-lite"/>
    </source>
</evidence>
<keyword evidence="3" id="KW-0472">Membrane</keyword>
<dbReference type="Gene3D" id="1.10.8.1310">
    <property type="match status" value="2"/>
</dbReference>
<dbReference type="InterPro" id="IPR000195">
    <property type="entry name" value="Rab-GAP-TBC_dom"/>
</dbReference>
<proteinExistence type="predicted"/>
<evidence type="ECO:0000313" key="5">
    <source>
        <dbReference type="EMBL" id="CED84370.1"/>
    </source>
</evidence>
<feature type="region of interest" description="Disordered" evidence="2">
    <location>
        <begin position="109"/>
        <end position="131"/>
    </location>
</feature>
<keyword evidence="1" id="KW-0343">GTPase activation</keyword>
<dbReference type="SUPFAM" id="SSF47923">
    <property type="entry name" value="Ypt/Rab-GAP domain of gyp1p"/>
    <property type="match status" value="2"/>
</dbReference>
<dbReference type="GO" id="GO:0005096">
    <property type="term" value="F:GTPase activator activity"/>
    <property type="evidence" value="ECO:0007669"/>
    <property type="project" value="UniProtKB-KW"/>
</dbReference>
<dbReference type="Pfam" id="PF00566">
    <property type="entry name" value="RabGAP-TBC"/>
    <property type="match status" value="1"/>
</dbReference>
<dbReference type="GO" id="GO:0005789">
    <property type="term" value="C:endoplasmic reticulum membrane"/>
    <property type="evidence" value="ECO:0007669"/>
    <property type="project" value="TreeGrafter"/>
</dbReference>
<evidence type="ECO:0000256" key="1">
    <source>
        <dbReference type="ARBA" id="ARBA00022468"/>
    </source>
</evidence>
<dbReference type="GO" id="GO:0006888">
    <property type="term" value="P:endoplasmic reticulum to Golgi vesicle-mediated transport"/>
    <property type="evidence" value="ECO:0007669"/>
    <property type="project" value="TreeGrafter"/>
</dbReference>
<dbReference type="SMART" id="SM00164">
    <property type="entry name" value="TBC"/>
    <property type="match status" value="1"/>
</dbReference>
<dbReference type="InterPro" id="IPR045913">
    <property type="entry name" value="TBC20/Gyp8-like"/>
</dbReference>
<organism evidence="5">
    <name type="scientific">Phaffia rhodozyma</name>
    <name type="common">Yeast</name>
    <name type="synonym">Xanthophyllomyces dendrorhous</name>
    <dbReference type="NCBI Taxonomy" id="264483"/>
    <lineage>
        <taxon>Eukaryota</taxon>
        <taxon>Fungi</taxon>
        <taxon>Dikarya</taxon>
        <taxon>Basidiomycota</taxon>
        <taxon>Agaricomycotina</taxon>
        <taxon>Tremellomycetes</taxon>
        <taxon>Cystofilobasidiales</taxon>
        <taxon>Mrakiaceae</taxon>
        <taxon>Phaffia</taxon>
    </lineage>
</organism>
<feature type="compositionally biased region" description="Polar residues" evidence="2">
    <location>
        <begin position="334"/>
        <end position="343"/>
    </location>
</feature>
<sequence length="755" mass="81314">MEPTPTQLISDALEREDVLALRQFAAREGGFLTDDIRKRVWPFLLGVYPDVSSIGSSEVEPSVALASRPASPVDIQSDLASTSSALSNPPSCLGESWIHSSESTMTSLADSISQESNRGCLDSGGDDSCEDAVADDSSEFIQLGTSILASPIVDSASLDTHATTPITLNELDGSPLDETPSSSPVEGSVDISEALPSSSLQPLTQEPGVCSPKTFSSSKTPTPVTWGHFASQHGESLEPHPDEGQVKLDTRRGFVVYPPVEANDREILQTELHALIVTVLRRHRPLRYFQGYHDIASVFLLTFIPLRCLVPARRQLCSRSSSQARCARSASKPDGTQTSSDPVSTFDVRLCEPAETAETPLDPTSIKTLVDCLERVSLFRIRDGMGSGLEPVMGLLRVMKRLLKLADPELYRIVNQATPLPFFALSWLLTLFSHDVDSFPHIQLLFDFLLANNPVVVVYLSVAIILSKKELILSMKELLAEDPGILHSTLSELPPFISSTPSSNPLPATSPLSTPTEKSTVLPISLPDLFDRTIRLQTRFPVLGPDLQLDTFMGPQSVVFTYEAEWARKMAHAGSDKAGVADSVQSSDANDDDDDDDDKPGHENTDEVQEAEQILLGPLECIVCSSSSLSLSDSEDEDTALGSEKRTVGHRNRSAGNPGAGGGGSIAGRLGTRWREFLPRLLLAQARRLGVVRGTGGRSIRLAIVVLVFAVGFSFLGSAGGGGLSGVWTRTTMIGTEWVGLGLIQQRLGFGSRSE</sequence>
<feature type="region of interest" description="Disordered" evidence="2">
    <location>
        <begin position="630"/>
        <end position="665"/>
    </location>
</feature>
<evidence type="ECO:0000256" key="3">
    <source>
        <dbReference type="SAM" id="Phobius"/>
    </source>
</evidence>
<feature type="compositionally biased region" description="Acidic residues" evidence="2">
    <location>
        <begin position="589"/>
        <end position="598"/>
    </location>
</feature>
<dbReference type="InterPro" id="IPR035969">
    <property type="entry name" value="Rab-GAP_TBC_sf"/>
</dbReference>
<name>A0A0F7SV31_PHARH</name>
<feature type="compositionally biased region" description="Basic and acidic residues" evidence="2">
    <location>
        <begin position="235"/>
        <end position="245"/>
    </location>
</feature>
<evidence type="ECO:0000259" key="4">
    <source>
        <dbReference type="PROSITE" id="PS50086"/>
    </source>
</evidence>
<dbReference type="AlphaFoldDB" id="A0A0F7SV31"/>
<accession>A0A0F7SV31</accession>
<feature type="region of interest" description="Disordered" evidence="2">
    <location>
        <begin position="325"/>
        <end position="344"/>
    </location>
</feature>
<feature type="compositionally biased region" description="Polar residues" evidence="2">
    <location>
        <begin position="195"/>
        <end position="204"/>
    </location>
</feature>
<dbReference type="PANTHER" id="PTHR20913">
    <property type="entry name" value="TBC1 DOMAIN FAMILY MEMBER 20/GTPASE"/>
    <property type="match status" value="1"/>
</dbReference>
<dbReference type="EMBL" id="LN483166">
    <property type="protein sequence ID" value="CED84370.1"/>
    <property type="molecule type" value="Genomic_DNA"/>
</dbReference>
<dbReference type="PROSITE" id="PS50086">
    <property type="entry name" value="TBC_RABGAP"/>
    <property type="match status" value="1"/>
</dbReference>